<gene>
    <name evidence="1" type="ORF">AAIG11_14760</name>
</gene>
<proteinExistence type="predicted"/>
<comment type="caution">
    <text evidence="1">The sequence shown here is derived from an EMBL/GenBank/DDBJ whole genome shotgun (WGS) entry which is preliminary data.</text>
</comment>
<dbReference type="RefSeq" id="WP_343187031.1">
    <property type="nucleotide sequence ID" value="NZ_JBCITM010000020.1"/>
</dbReference>
<dbReference type="EMBL" id="JBCITM010000020">
    <property type="protein sequence ID" value="MEN1761745.1"/>
    <property type="molecule type" value="Genomic_DNA"/>
</dbReference>
<accession>A0ABU9VX40</accession>
<evidence type="ECO:0000313" key="2">
    <source>
        <dbReference type="Proteomes" id="UP001407405"/>
    </source>
</evidence>
<reference evidence="1 2" key="1">
    <citation type="submission" date="2024-04" db="EMBL/GenBank/DDBJ databases">
        <title>Genome sequencing and metabolic network reconstruction of aminoacids and betaine degradation by Anoxynatronum sibiricum.</title>
        <authorList>
            <person name="Detkova E.N."/>
            <person name="Boltjanskaja Y.V."/>
            <person name="Mardanov A.V."/>
            <person name="Kevbrin V."/>
        </authorList>
    </citation>
    <scope>NUCLEOTIDE SEQUENCE [LARGE SCALE GENOMIC DNA]</scope>
    <source>
        <strain evidence="1 2">Z-7981</strain>
    </source>
</reference>
<name>A0ABU9VX40_9CLOT</name>
<protein>
    <submittedName>
        <fullName evidence="1">Uncharacterized protein</fullName>
    </submittedName>
</protein>
<organism evidence="1 2">
    <name type="scientific">Anoxynatronum sibiricum</name>
    <dbReference type="NCBI Taxonomy" id="210623"/>
    <lineage>
        <taxon>Bacteria</taxon>
        <taxon>Bacillati</taxon>
        <taxon>Bacillota</taxon>
        <taxon>Clostridia</taxon>
        <taxon>Eubacteriales</taxon>
        <taxon>Clostridiaceae</taxon>
        <taxon>Anoxynatronum</taxon>
    </lineage>
</organism>
<keyword evidence="2" id="KW-1185">Reference proteome</keyword>
<sequence>MYDMKADKRKKVEQIEEILVQKGLYFERKANGHYRIDGVSYWATTEKFIDHVTGEKGVGLNRFLKHIQA</sequence>
<evidence type="ECO:0000313" key="1">
    <source>
        <dbReference type="EMBL" id="MEN1761745.1"/>
    </source>
</evidence>
<dbReference type="Proteomes" id="UP001407405">
    <property type="component" value="Unassembled WGS sequence"/>
</dbReference>